<keyword evidence="1" id="KW-0812">Transmembrane</keyword>
<dbReference type="AlphaFoldDB" id="A0A644Y112"/>
<dbReference type="EMBL" id="VSSQ01003672">
    <property type="protein sequence ID" value="MPM21817.1"/>
    <property type="molecule type" value="Genomic_DNA"/>
</dbReference>
<name>A0A644Y112_9ZZZZ</name>
<proteinExistence type="predicted"/>
<sequence>MIPSFISVIFTGLRVPAAYLLSSESLLGLDGVWWSISMSSVIKGVLLFGVFTILLRRNKLFIEDVELVA</sequence>
<evidence type="ECO:0000256" key="1">
    <source>
        <dbReference type="SAM" id="Phobius"/>
    </source>
</evidence>
<comment type="caution">
    <text evidence="2">The sequence shown here is derived from an EMBL/GenBank/DDBJ whole genome shotgun (WGS) entry which is preliminary data.</text>
</comment>
<accession>A0A644Y112</accession>
<evidence type="ECO:0000313" key="2">
    <source>
        <dbReference type="EMBL" id="MPM21817.1"/>
    </source>
</evidence>
<feature type="transmembrane region" description="Helical" evidence="1">
    <location>
        <begin position="33"/>
        <end position="55"/>
    </location>
</feature>
<gene>
    <name evidence="2" type="ORF">SDC9_68267</name>
</gene>
<keyword evidence="1" id="KW-1133">Transmembrane helix</keyword>
<keyword evidence="1" id="KW-0472">Membrane</keyword>
<reference evidence="2" key="1">
    <citation type="submission" date="2019-08" db="EMBL/GenBank/DDBJ databases">
        <authorList>
            <person name="Kucharzyk K."/>
            <person name="Murdoch R.W."/>
            <person name="Higgins S."/>
            <person name="Loffler F."/>
        </authorList>
    </citation>
    <scope>NUCLEOTIDE SEQUENCE</scope>
</reference>
<protein>
    <submittedName>
        <fullName evidence="2">Uncharacterized protein</fullName>
    </submittedName>
</protein>
<organism evidence="2">
    <name type="scientific">bioreactor metagenome</name>
    <dbReference type="NCBI Taxonomy" id="1076179"/>
    <lineage>
        <taxon>unclassified sequences</taxon>
        <taxon>metagenomes</taxon>
        <taxon>ecological metagenomes</taxon>
    </lineage>
</organism>